<evidence type="ECO:0000256" key="1">
    <source>
        <dbReference type="SAM" id="MobiDB-lite"/>
    </source>
</evidence>
<sequence length="187" mass="20285">MTNTTNTTNTTSPASAANTTSPAGAANATKPPFVPSHSDAELVNQPVGYWSSAAGQAVVHHIRTMLAEEGLTQPQWWVLNQVPADGSARDRAAVVGVLRGYLEFGEGGIEHNIDALLRRKLLTQETEGGVRKLRLTDAGSDLRTRVAERQAHTRAEIHEGIDDAEYVRALKVLQRMIYNVGGTAWHH</sequence>
<feature type="region of interest" description="Disordered" evidence="1">
    <location>
        <begin position="1"/>
        <end position="39"/>
    </location>
</feature>
<name>A0A919DIJ8_9ACTN</name>
<comment type="caution">
    <text evidence="2">The sequence shown here is derived from an EMBL/GenBank/DDBJ whole genome shotgun (WGS) entry which is preliminary data.</text>
</comment>
<dbReference type="InterPro" id="IPR036390">
    <property type="entry name" value="WH_DNA-bd_sf"/>
</dbReference>
<evidence type="ECO:0000313" key="3">
    <source>
        <dbReference type="Proteomes" id="UP000608024"/>
    </source>
</evidence>
<dbReference type="Proteomes" id="UP000608024">
    <property type="component" value="Unassembled WGS sequence"/>
</dbReference>
<reference evidence="2" key="2">
    <citation type="submission" date="2020-09" db="EMBL/GenBank/DDBJ databases">
        <authorList>
            <person name="Sun Q."/>
            <person name="Ohkuma M."/>
        </authorList>
    </citation>
    <scope>NUCLEOTIDE SEQUENCE</scope>
    <source>
        <strain evidence="2">JCM 4784</strain>
    </source>
</reference>
<proteinExistence type="predicted"/>
<dbReference type="SUPFAM" id="SSF46785">
    <property type="entry name" value="Winged helix' DNA-binding domain"/>
    <property type="match status" value="1"/>
</dbReference>
<dbReference type="AlphaFoldDB" id="A0A919DIJ8"/>
<dbReference type="InterPro" id="IPR036388">
    <property type="entry name" value="WH-like_DNA-bd_sf"/>
</dbReference>
<keyword evidence="3" id="KW-1185">Reference proteome</keyword>
<evidence type="ECO:0000313" key="2">
    <source>
        <dbReference type="EMBL" id="GHE45201.1"/>
    </source>
</evidence>
<reference evidence="2" key="1">
    <citation type="journal article" date="2014" name="Int. J. Syst. Evol. Microbiol.">
        <title>Complete genome sequence of Corynebacterium casei LMG S-19264T (=DSM 44701T), isolated from a smear-ripened cheese.</title>
        <authorList>
            <consortium name="US DOE Joint Genome Institute (JGI-PGF)"/>
            <person name="Walter F."/>
            <person name="Albersmeier A."/>
            <person name="Kalinowski J."/>
            <person name="Ruckert C."/>
        </authorList>
    </citation>
    <scope>NUCLEOTIDE SEQUENCE</scope>
    <source>
        <strain evidence="2">JCM 4784</strain>
    </source>
</reference>
<organism evidence="2 3">
    <name type="scientific">Streptomyces longispororuber</name>
    <dbReference type="NCBI Taxonomy" id="68230"/>
    <lineage>
        <taxon>Bacteria</taxon>
        <taxon>Bacillati</taxon>
        <taxon>Actinomycetota</taxon>
        <taxon>Actinomycetes</taxon>
        <taxon>Kitasatosporales</taxon>
        <taxon>Streptomycetaceae</taxon>
        <taxon>Streptomyces</taxon>
    </lineage>
</organism>
<dbReference type="RefSeq" id="WP_190134891.1">
    <property type="nucleotide sequence ID" value="NZ_BNBT01000012.1"/>
</dbReference>
<accession>A0A919DIJ8</accession>
<dbReference type="EMBL" id="BNBT01000012">
    <property type="protein sequence ID" value="GHE45201.1"/>
    <property type="molecule type" value="Genomic_DNA"/>
</dbReference>
<protein>
    <submittedName>
        <fullName evidence="2">Uncharacterized protein</fullName>
    </submittedName>
</protein>
<gene>
    <name evidence="2" type="ORF">GCM10018785_13530</name>
</gene>
<feature type="compositionally biased region" description="Low complexity" evidence="1">
    <location>
        <begin position="1"/>
        <end position="29"/>
    </location>
</feature>
<dbReference type="Gene3D" id="1.10.10.10">
    <property type="entry name" value="Winged helix-like DNA-binding domain superfamily/Winged helix DNA-binding domain"/>
    <property type="match status" value="1"/>
</dbReference>